<feature type="compositionally biased region" description="Low complexity" evidence="7">
    <location>
        <begin position="252"/>
        <end position="279"/>
    </location>
</feature>
<dbReference type="Proteomes" id="UP001596203">
    <property type="component" value="Unassembled WGS sequence"/>
</dbReference>
<dbReference type="InterPro" id="IPR011053">
    <property type="entry name" value="Single_hybrid_motif"/>
</dbReference>
<dbReference type="EC" id="2.3.1.-" evidence="6"/>
<comment type="caution">
    <text evidence="10">The sequence shown here is derived from an EMBL/GenBank/DDBJ whole genome shotgun (WGS) entry which is preliminary data.</text>
</comment>
<dbReference type="SUPFAM" id="SSF47005">
    <property type="entry name" value="Peripheral subunit-binding domain of 2-oxo acid dehydrogenase complex"/>
    <property type="match status" value="1"/>
</dbReference>
<feature type="domain" description="Lipoyl-binding" evidence="8">
    <location>
        <begin position="143"/>
        <end position="218"/>
    </location>
</feature>
<comment type="cofactor">
    <cofactor evidence="1 6">
        <name>(R)-lipoate</name>
        <dbReference type="ChEBI" id="CHEBI:83088"/>
    </cofactor>
</comment>
<dbReference type="PANTHER" id="PTHR43178">
    <property type="entry name" value="DIHYDROLIPOAMIDE ACETYLTRANSFERASE COMPONENT OF PYRUVATE DEHYDROGENASE COMPLEX"/>
    <property type="match status" value="1"/>
</dbReference>
<gene>
    <name evidence="10" type="primary">sucB</name>
    <name evidence="10" type="ORF">ACFP2T_30955</name>
</gene>
<dbReference type="SUPFAM" id="SSF52777">
    <property type="entry name" value="CoA-dependent acyltransferases"/>
    <property type="match status" value="1"/>
</dbReference>
<dbReference type="PROSITE" id="PS51826">
    <property type="entry name" value="PSBD"/>
    <property type="match status" value="1"/>
</dbReference>
<keyword evidence="5 6" id="KW-0012">Acyltransferase</keyword>
<dbReference type="NCBIfam" id="TIGR02927">
    <property type="entry name" value="SucB_Actino"/>
    <property type="match status" value="1"/>
</dbReference>
<dbReference type="Pfam" id="PF00364">
    <property type="entry name" value="Biotin_lipoyl"/>
    <property type="match status" value="2"/>
</dbReference>
<dbReference type="InterPro" id="IPR001078">
    <property type="entry name" value="2-oxoacid_DH_actylTfrase"/>
</dbReference>
<dbReference type="InterPro" id="IPR023213">
    <property type="entry name" value="CAT-like_dom_sf"/>
</dbReference>
<keyword evidence="4 6" id="KW-0450">Lipoyl</keyword>
<evidence type="ECO:0000259" key="8">
    <source>
        <dbReference type="PROSITE" id="PS50968"/>
    </source>
</evidence>
<dbReference type="RefSeq" id="WP_377427937.1">
    <property type="nucleotide sequence ID" value="NZ_JBHSPR010000032.1"/>
</dbReference>
<evidence type="ECO:0000256" key="5">
    <source>
        <dbReference type="ARBA" id="ARBA00023315"/>
    </source>
</evidence>
<dbReference type="InterPro" id="IPR050743">
    <property type="entry name" value="2-oxoacid_DH_E2_comp"/>
</dbReference>
<dbReference type="InterPro" id="IPR014276">
    <property type="entry name" value="2-oxoglutarate_DH_E2"/>
</dbReference>
<dbReference type="PANTHER" id="PTHR43178:SF5">
    <property type="entry name" value="LIPOAMIDE ACYLTRANSFERASE COMPONENT OF BRANCHED-CHAIN ALPHA-KETO ACID DEHYDROGENASE COMPLEX, MITOCHONDRIAL"/>
    <property type="match status" value="1"/>
</dbReference>
<dbReference type="Gene3D" id="4.10.320.10">
    <property type="entry name" value="E3-binding domain"/>
    <property type="match status" value="1"/>
</dbReference>
<feature type="region of interest" description="Disordered" evidence="7">
    <location>
        <begin position="358"/>
        <end position="393"/>
    </location>
</feature>
<evidence type="ECO:0000256" key="4">
    <source>
        <dbReference type="ARBA" id="ARBA00022823"/>
    </source>
</evidence>
<dbReference type="InterPro" id="IPR000089">
    <property type="entry name" value="Biotin_lipoyl"/>
</dbReference>
<feature type="compositionally biased region" description="Low complexity" evidence="7">
    <location>
        <begin position="223"/>
        <end position="239"/>
    </location>
</feature>
<name>A0ABW1KFV3_9ACTN</name>
<feature type="domain" description="Peripheral subunit-binding (PSBD)" evidence="9">
    <location>
        <begin position="319"/>
        <end position="356"/>
    </location>
</feature>
<feature type="domain" description="Lipoyl-binding" evidence="8">
    <location>
        <begin position="2"/>
        <end position="77"/>
    </location>
</feature>
<evidence type="ECO:0000256" key="6">
    <source>
        <dbReference type="RuleBase" id="RU003423"/>
    </source>
</evidence>
<protein>
    <recommendedName>
        <fullName evidence="6">Dihydrolipoamide acetyltransferase component of pyruvate dehydrogenase complex</fullName>
        <ecNumber evidence="6">2.3.1.-</ecNumber>
    </recommendedName>
</protein>
<evidence type="ECO:0000256" key="1">
    <source>
        <dbReference type="ARBA" id="ARBA00001938"/>
    </source>
</evidence>
<feature type="region of interest" description="Disordered" evidence="7">
    <location>
        <begin position="65"/>
        <end position="155"/>
    </location>
</feature>
<evidence type="ECO:0000313" key="10">
    <source>
        <dbReference type="EMBL" id="MFC6020579.1"/>
    </source>
</evidence>
<comment type="similarity">
    <text evidence="2 6">Belongs to the 2-oxoacid dehydrogenase family.</text>
</comment>
<evidence type="ECO:0000256" key="2">
    <source>
        <dbReference type="ARBA" id="ARBA00007317"/>
    </source>
</evidence>
<evidence type="ECO:0000256" key="7">
    <source>
        <dbReference type="SAM" id="MobiDB-lite"/>
    </source>
</evidence>
<feature type="region of interest" description="Disordered" evidence="7">
    <location>
        <begin position="221"/>
        <end position="317"/>
    </location>
</feature>
<organism evidence="10 11">
    <name type="scientific">Plantactinospora solaniradicis</name>
    <dbReference type="NCBI Taxonomy" id="1723736"/>
    <lineage>
        <taxon>Bacteria</taxon>
        <taxon>Bacillati</taxon>
        <taxon>Actinomycetota</taxon>
        <taxon>Actinomycetes</taxon>
        <taxon>Micromonosporales</taxon>
        <taxon>Micromonosporaceae</taxon>
        <taxon>Plantactinospora</taxon>
    </lineage>
</organism>
<dbReference type="InterPro" id="IPR036625">
    <property type="entry name" value="E3-bd_dom_sf"/>
</dbReference>
<dbReference type="InterPro" id="IPR004167">
    <property type="entry name" value="PSBD"/>
</dbReference>
<dbReference type="EMBL" id="JBHSPR010000032">
    <property type="protein sequence ID" value="MFC6020579.1"/>
    <property type="molecule type" value="Genomic_DNA"/>
</dbReference>
<proteinExistence type="inferred from homology"/>
<dbReference type="PROSITE" id="PS50968">
    <property type="entry name" value="BIOTINYL_LIPOYL"/>
    <property type="match status" value="2"/>
</dbReference>
<dbReference type="PROSITE" id="PS00189">
    <property type="entry name" value="LIPOYL"/>
    <property type="match status" value="2"/>
</dbReference>
<keyword evidence="3 6" id="KW-0808">Transferase</keyword>
<accession>A0ABW1KFV3</accession>
<dbReference type="Gene3D" id="2.40.50.100">
    <property type="match status" value="2"/>
</dbReference>
<evidence type="ECO:0000256" key="3">
    <source>
        <dbReference type="ARBA" id="ARBA00022679"/>
    </source>
</evidence>
<feature type="compositionally biased region" description="Low complexity" evidence="7">
    <location>
        <begin position="366"/>
        <end position="385"/>
    </location>
</feature>
<dbReference type="CDD" id="cd06849">
    <property type="entry name" value="lipoyl_domain"/>
    <property type="match status" value="2"/>
</dbReference>
<dbReference type="InterPro" id="IPR003016">
    <property type="entry name" value="2-oxoA_DH_lipoyl-BS"/>
</dbReference>
<evidence type="ECO:0000259" key="9">
    <source>
        <dbReference type="PROSITE" id="PS51826"/>
    </source>
</evidence>
<reference evidence="11" key="1">
    <citation type="journal article" date="2019" name="Int. J. Syst. Evol. Microbiol.">
        <title>The Global Catalogue of Microorganisms (GCM) 10K type strain sequencing project: providing services to taxonomists for standard genome sequencing and annotation.</title>
        <authorList>
            <consortium name="The Broad Institute Genomics Platform"/>
            <consortium name="The Broad Institute Genome Sequencing Center for Infectious Disease"/>
            <person name="Wu L."/>
            <person name="Ma J."/>
        </authorList>
    </citation>
    <scope>NUCLEOTIDE SEQUENCE [LARGE SCALE GENOMIC DNA]</scope>
    <source>
        <strain evidence="11">ZS-35-S2</strain>
    </source>
</reference>
<feature type="compositionally biased region" description="Low complexity" evidence="7">
    <location>
        <begin position="85"/>
        <end position="120"/>
    </location>
</feature>
<dbReference type="SUPFAM" id="SSF51230">
    <property type="entry name" value="Single hybrid motif"/>
    <property type="match status" value="2"/>
</dbReference>
<keyword evidence="11" id="KW-1185">Reference proteome</keyword>
<evidence type="ECO:0000313" key="11">
    <source>
        <dbReference type="Proteomes" id="UP001596203"/>
    </source>
</evidence>
<dbReference type="Pfam" id="PF00198">
    <property type="entry name" value="2-oxoacid_dh"/>
    <property type="match status" value="1"/>
</dbReference>
<dbReference type="Pfam" id="PF02817">
    <property type="entry name" value="E3_binding"/>
    <property type="match status" value="1"/>
</dbReference>
<sequence>MPVSVTMPRLGESVTEGTVTRWLKQEGDRVEVDEPLLEVSTDKVDTEIPSPAAGVLARIVVSEDETAEVGSELAVIDGEGESTGETAPAQPEQAEAEPAVAEQEQAAPAETAPPAETPAPSGQQEQAEPETVAAQTAPAGDGGTVLKMPALGESVTEGTVTRWLKEVGDTVEADEPLVEVSTDKVDTEIPSPVAGTLLEIRVGQDETAPVGADLAVIGAAGGAPAKQAEPEKAAPAAAPEPEKAAAARAPEKPAAAPAPEKPAAPAQAQAGASYQAPAPETERSDQPARTEQAATPAPAQASAPAPTGGQAGSENGAGYVTPLVRKLAGEQGVDLSTLSGSGVGGRIRKQDVLAAAERAKAERAKAAQPAPQAAAPAEPAAKAQPSPLRGSTQKMTRIRSVIAKRMQESLHESAQLTTVVEVDVTKVAKLRAKAKDNFLQRHGVKLSFLPFFALAAVEALQTYPVVNARMDLDAGTITYPEAEHLGIAVDTERGLMVPVIHNSGDLNLAGLARRIADLAERTRTNKISPDEIAGATFTLTNTGSRGALFDTPIVPAPQSAMLGTGAVVKRPMVITDPQLGEVIVPRSMVYLALSYDHRLVDGADAARFLTAVKERLEGGQFEAELGLS</sequence>
<dbReference type="Gene3D" id="3.30.559.10">
    <property type="entry name" value="Chloramphenicol acetyltransferase-like domain"/>
    <property type="match status" value="1"/>
</dbReference>
<feature type="compositionally biased region" description="Basic and acidic residues" evidence="7">
    <location>
        <begin position="240"/>
        <end position="251"/>
    </location>
</feature>
<feature type="compositionally biased region" description="Low complexity" evidence="7">
    <location>
        <begin position="289"/>
        <end position="308"/>
    </location>
</feature>